<evidence type="ECO:0000256" key="4">
    <source>
        <dbReference type="ARBA" id="ARBA00022741"/>
    </source>
</evidence>
<feature type="transmembrane region" description="Helical" evidence="9">
    <location>
        <begin position="143"/>
        <end position="162"/>
    </location>
</feature>
<comment type="similarity">
    <text evidence="2">Belongs to the diacylglycerol/lipid kinase family.</text>
</comment>
<dbReference type="SUPFAM" id="SSF111331">
    <property type="entry name" value="NAD kinase/diacylglycerol kinase-like"/>
    <property type="match status" value="1"/>
</dbReference>
<gene>
    <name evidence="11" type="ORF">AAM4_0004</name>
</gene>
<sequence length="558" mass="58712">MSARPGTFNDRFAGVADRLRRRWELGYGAWILGALAFAAWTVLVHTGLTDRLDAALTVPVLPPRSGRGQVLEAISLLTHPVLIYTAIAAAAVVTYQQRMRRLSTALTTSLLGLPLQIAIATWIDHARPSSAFADSLSYRGFAYPAGHAVAMTVAAWVLVTLTRAHRRPTSQVRLWRLAGVVAVAVTCAGQWAMGLQSVSDLIGGVLLGATVATFSLSVGGTEEILASWAHIGLPSATVDKRAAIVYNPTKFDDLSLLRRRVESEVLAAGWQPTLWLETAPDDVGHEQTRRALAAGVDLVLAAGGDGTVRAVSSELAGSGVPMALLPTGTGNLLARNLQVPLDTDAALRLALSGPTRAIDVVRCTWDGGTERFVVMAGLGLDARIMADTSEDLKKVIRSGAYVVAAVQNAVPNPFTVRVELDGDDDSGAGAGAPAASAEHRVVMALLGNVGTITGGMTIFPQAAPDDGRVDLLLTGPNRITDWAKVGAGLLIGQDVDGVSHQQARRLTLTTPEPVPFELDGDPVGRTRKLVAEAEPAALRVVVPPASTSHHQRAGTHLD</sequence>
<reference evidence="11" key="1">
    <citation type="submission" date="2014-07" db="EMBL/GenBank/DDBJ databases">
        <authorList>
            <person name="Zhang J.E."/>
            <person name="Yang H."/>
            <person name="Guo J."/>
            <person name="Deng Z."/>
            <person name="Luo H."/>
            <person name="Luo M."/>
            <person name="Zhao B."/>
        </authorList>
    </citation>
    <scope>NUCLEOTIDE SEQUENCE</scope>
    <source>
        <strain evidence="11">AM4</strain>
    </source>
</reference>
<dbReference type="SMART" id="SM00046">
    <property type="entry name" value="DAGKc"/>
    <property type="match status" value="1"/>
</dbReference>
<protein>
    <submittedName>
        <fullName evidence="11">Diacylglycerol kinase</fullName>
        <ecNumber evidence="11">2.7.1.23</ecNumber>
    </submittedName>
</protein>
<evidence type="ECO:0000256" key="8">
    <source>
        <dbReference type="ARBA" id="ARBA00023264"/>
    </source>
</evidence>
<keyword evidence="4" id="KW-0547">Nucleotide-binding</keyword>
<organism evidence="11">
    <name type="scientific">Actinomyces succiniciruminis</name>
    <dbReference type="NCBI Taxonomy" id="1522002"/>
    <lineage>
        <taxon>Bacteria</taxon>
        <taxon>Bacillati</taxon>
        <taxon>Actinomycetota</taxon>
        <taxon>Actinomycetes</taxon>
        <taxon>Actinomycetales</taxon>
        <taxon>Actinomycetaceae</taxon>
        <taxon>Actinomyces</taxon>
    </lineage>
</organism>
<keyword evidence="7" id="KW-0443">Lipid metabolism</keyword>
<keyword evidence="3 11" id="KW-0808">Transferase</keyword>
<evidence type="ECO:0000256" key="5">
    <source>
        <dbReference type="ARBA" id="ARBA00022777"/>
    </source>
</evidence>
<dbReference type="Gene3D" id="3.40.50.10330">
    <property type="entry name" value="Probable inorganic polyphosphate/atp-NAD kinase, domain 1"/>
    <property type="match status" value="1"/>
</dbReference>
<dbReference type="RefSeq" id="WP_244671403.1">
    <property type="nucleotide sequence ID" value="NZ_LK995456.1"/>
</dbReference>
<keyword evidence="5 11" id="KW-0418">Kinase</keyword>
<keyword evidence="7" id="KW-0594">Phospholipid biosynthesis</keyword>
<dbReference type="InterPro" id="IPR016064">
    <property type="entry name" value="NAD/diacylglycerol_kinase_sf"/>
</dbReference>
<dbReference type="EC" id="2.7.1.23" evidence="11"/>
<dbReference type="InterPro" id="IPR050187">
    <property type="entry name" value="Lipid_Phosphate_FormReg"/>
</dbReference>
<comment type="cofactor">
    <cofactor evidence="1">
        <name>Mg(2+)</name>
        <dbReference type="ChEBI" id="CHEBI:18420"/>
    </cofactor>
</comment>
<dbReference type="PANTHER" id="PTHR12358:SF54">
    <property type="entry name" value="SPHINGOSINE KINASE RELATED PROTEIN"/>
    <property type="match status" value="1"/>
</dbReference>
<evidence type="ECO:0000256" key="2">
    <source>
        <dbReference type="ARBA" id="ARBA00005983"/>
    </source>
</evidence>
<dbReference type="PANTHER" id="PTHR12358">
    <property type="entry name" value="SPHINGOSINE KINASE"/>
    <property type="match status" value="1"/>
</dbReference>
<dbReference type="PROSITE" id="PS50146">
    <property type="entry name" value="DAGK"/>
    <property type="match status" value="1"/>
</dbReference>
<dbReference type="GO" id="GO:0003951">
    <property type="term" value="F:NAD+ kinase activity"/>
    <property type="evidence" value="ECO:0007669"/>
    <property type="project" value="UniProtKB-EC"/>
</dbReference>
<evidence type="ECO:0000313" key="11">
    <source>
        <dbReference type="EMBL" id="CED89899.1"/>
    </source>
</evidence>
<dbReference type="Pfam" id="PF19279">
    <property type="entry name" value="YegS_C"/>
    <property type="match status" value="1"/>
</dbReference>
<dbReference type="GO" id="GO:0008654">
    <property type="term" value="P:phospholipid biosynthetic process"/>
    <property type="evidence" value="ECO:0007669"/>
    <property type="project" value="UniProtKB-KW"/>
</dbReference>
<dbReference type="EMBL" id="LK995456">
    <property type="protein sequence ID" value="CED89899.1"/>
    <property type="molecule type" value="Genomic_DNA"/>
</dbReference>
<feature type="transmembrane region" description="Helical" evidence="9">
    <location>
        <begin position="68"/>
        <end position="93"/>
    </location>
</feature>
<name>A0A1L7RH35_9ACTO</name>
<dbReference type="InterPro" id="IPR001206">
    <property type="entry name" value="Diacylglycerol_kinase_cat_dom"/>
</dbReference>
<keyword evidence="6" id="KW-0067">ATP-binding</keyword>
<keyword evidence="7" id="KW-0444">Lipid biosynthesis</keyword>
<feature type="transmembrane region" description="Helical" evidence="9">
    <location>
        <begin position="174"/>
        <end position="193"/>
    </location>
</feature>
<evidence type="ECO:0000256" key="7">
    <source>
        <dbReference type="ARBA" id="ARBA00023209"/>
    </source>
</evidence>
<dbReference type="SUPFAM" id="SSF48317">
    <property type="entry name" value="Acid phosphatase/Vanadium-dependent haloperoxidase"/>
    <property type="match status" value="1"/>
</dbReference>
<dbReference type="InterPro" id="IPR036938">
    <property type="entry name" value="PAP2/HPO_sf"/>
</dbReference>
<dbReference type="Pfam" id="PF00781">
    <property type="entry name" value="DAGK_cat"/>
    <property type="match status" value="1"/>
</dbReference>
<accession>A0A1L7RH35</accession>
<evidence type="ECO:0000256" key="9">
    <source>
        <dbReference type="SAM" id="Phobius"/>
    </source>
</evidence>
<feature type="domain" description="DAGKc" evidence="10">
    <location>
        <begin position="237"/>
        <end position="367"/>
    </location>
</feature>
<keyword evidence="9" id="KW-1133">Transmembrane helix</keyword>
<dbReference type="Gene3D" id="2.60.200.40">
    <property type="match status" value="1"/>
</dbReference>
<dbReference type="GO" id="GO:0005524">
    <property type="term" value="F:ATP binding"/>
    <property type="evidence" value="ECO:0007669"/>
    <property type="project" value="UniProtKB-KW"/>
</dbReference>
<dbReference type="InterPro" id="IPR045540">
    <property type="entry name" value="YegS/DAGK_C"/>
</dbReference>
<dbReference type="InterPro" id="IPR017438">
    <property type="entry name" value="ATP-NAD_kinase_N"/>
</dbReference>
<proteinExistence type="inferred from homology"/>
<evidence type="ECO:0000259" key="10">
    <source>
        <dbReference type="PROSITE" id="PS50146"/>
    </source>
</evidence>
<evidence type="ECO:0000256" key="3">
    <source>
        <dbReference type="ARBA" id="ARBA00022679"/>
    </source>
</evidence>
<feature type="transmembrane region" description="Helical" evidence="9">
    <location>
        <begin position="27"/>
        <end position="48"/>
    </location>
</feature>
<dbReference type="AlphaFoldDB" id="A0A1L7RH35"/>
<feature type="transmembrane region" description="Helical" evidence="9">
    <location>
        <begin position="105"/>
        <end position="123"/>
    </location>
</feature>
<evidence type="ECO:0000256" key="6">
    <source>
        <dbReference type="ARBA" id="ARBA00022840"/>
    </source>
</evidence>
<evidence type="ECO:0000256" key="1">
    <source>
        <dbReference type="ARBA" id="ARBA00001946"/>
    </source>
</evidence>
<keyword evidence="9" id="KW-0472">Membrane</keyword>
<keyword evidence="8" id="KW-1208">Phospholipid metabolism</keyword>
<keyword evidence="9" id="KW-0812">Transmembrane</keyword>